<dbReference type="Proteomes" id="UP001499978">
    <property type="component" value="Unassembled WGS sequence"/>
</dbReference>
<accession>A0ABN3NLM4</accession>
<gene>
    <name evidence="1" type="ORF">GCM10010201_24880</name>
</gene>
<reference evidence="1 2" key="1">
    <citation type="journal article" date="2019" name="Int. J. Syst. Evol. Microbiol.">
        <title>The Global Catalogue of Microorganisms (GCM) 10K type strain sequencing project: providing services to taxonomists for standard genome sequencing and annotation.</title>
        <authorList>
            <consortium name="The Broad Institute Genomics Platform"/>
            <consortium name="The Broad Institute Genome Sequencing Center for Infectious Disease"/>
            <person name="Wu L."/>
            <person name="Ma J."/>
        </authorList>
    </citation>
    <scope>NUCLEOTIDE SEQUENCE [LARGE SCALE GENOMIC DNA]</scope>
    <source>
        <strain evidence="1 2">JCM 3367</strain>
    </source>
</reference>
<evidence type="ECO:0008006" key="3">
    <source>
        <dbReference type="Google" id="ProtNLM"/>
    </source>
</evidence>
<protein>
    <recommendedName>
        <fullName evidence="3">Ribbon-helix-helix protein CopG domain-containing protein</fullName>
    </recommendedName>
</protein>
<keyword evidence="2" id="KW-1185">Reference proteome</keyword>
<organism evidence="1 2">
    <name type="scientific">Pilimelia columellifera subsp. columellifera</name>
    <dbReference type="NCBI Taxonomy" id="706583"/>
    <lineage>
        <taxon>Bacteria</taxon>
        <taxon>Bacillati</taxon>
        <taxon>Actinomycetota</taxon>
        <taxon>Actinomycetes</taxon>
        <taxon>Micromonosporales</taxon>
        <taxon>Micromonosporaceae</taxon>
        <taxon>Pilimelia</taxon>
    </lineage>
</organism>
<proteinExistence type="predicted"/>
<dbReference type="RefSeq" id="WP_344172492.1">
    <property type="nucleotide sequence ID" value="NZ_BAAARY010000011.1"/>
</dbReference>
<sequence length="76" mass="8085">MTVITVRADTDVERALADLGATAGTRSQIVREAILAAARTARSERLRAEAAALAANDADRAEVAAVQHDLDDIRAW</sequence>
<dbReference type="EMBL" id="BAAARY010000011">
    <property type="protein sequence ID" value="GAA2525244.1"/>
    <property type="molecule type" value="Genomic_DNA"/>
</dbReference>
<name>A0ABN3NLM4_9ACTN</name>
<comment type="caution">
    <text evidence="1">The sequence shown here is derived from an EMBL/GenBank/DDBJ whole genome shotgun (WGS) entry which is preliminary data.</text>
</comment>
<evidence type="ECO:0000313" key="1">
    <source>
        <dbReference type="EMBL" id="GAA2525244.1"/>
    </source>
</evidence>
<evidence type="ECO:0000313" key="2">
    <source>
        <dbReference type="Proteomes" id="UP001499978"/>
    </source>
</evidence>